<dbReference type="EMBL" id="FZNS01000011">
    <property type="protein sequence ID" value="SNR92703.1"/>
    <property type="molecule type" value="Genomic_DNA"/>
</dbReference>
<evidence type="ECO:0000313" key="1">
    <source>
        <dbReference type="EMBL" id="SNR92703.1"/>
    </source>
</evidence>
<evidence type="ECO:0000313" key="2">
    <source>
        <dbReference type="Proteomes" id="UP000198310"/>
    </source>
</evidence>
<protein>
    <submittedName>
        <fullName evidence="1">Uncharacterized protein</fullName>
    </submittedName>
</protein>
<sequence>MGFIDLKEVAQLNAEGQYDRVTYYHDTTTFKDSSRRDVNFSPRRFDTVSAPPYPTLLGSYCKGTELVEVYHADAQNGRSRLVFTANSPQCAVAGGGTGEGEGATTSVHPGNDRNAPVGGILLRRLYRAAVSGGVDVFRYTDKYYVPSTRSDVEVVSTRNEERRLPDYYRPTTEIIDRWCADYGIAPFTEIRVTHGGEGASLRTPVDNVSTCTVPPCSFALALGRTVAAGPLGRGAQELLPLRNTGEVVYTLGSPDNPEQPEGYFESLPVGRYVGYGRETRDNGCRASLPFRVTATYGPRYRMPYRDFDNTACELFFDFRGYTGLTEDLLGQSNACSLDYPQGSNHVVDNALRGSSIDIRVLITERNQLLDTYSSDERYVRLRLLRDGIECWRGWLLPGQYDIAHLSPPNEFNLMGTDGLGALAGVPFADPAGNLLTGQWTALQVVLHCLNRLELDLPIHVLDTLYPQEASTQESSFTQFSVDVASYRTDKGKAMSCEQVLRHLLDSRGARIYQDPFVRCWRLERLTDLSITPMQYFAYSADGERLPDPEPEVLFYSISQPPPNDDGGPFYVGGQQRKAFLEAVGRVEITAEPGELLNLLGTSVRWAEKDFDEAGKPVGWGGSAPTARALPLKKSDPNGLRLQGSITGPPGLYIQTPPTIPLVSPPHPVGPLHVTITARIVAVGGTMSENLDYAALPRMQVAVRQGSTWLAVGNSGTSETQVFTQPMVFDATDKDITIQLNAYSKPGLLAEPVVVRLYQITRGSAPRYDVEITKLALEWEGSYYARENYQDSIEEISDALFTLEDKALTLFHTDTPGARLQGTMLGPTGLPTSAWFQRDALTTLTTLPAVLLAERAQLQATPVGKLTGTLRGRVHPCALLTDPQELTPTVYLITAATINDVDATTEFTAVELLSLGLPAAEPNGLLVTEDEDPILLQSGGYALAEDGDGE</sequence>
<organism evidence="1 2">
    <name type="scientific">Hymenobacter mucosus</name>
    <dbReference type="NCBI Taxonomy" id="1411120"/>
    <lineage>
        <taxon>Bacteria</taxon>
        <taxon>Pseudomonadati</taxon>
        <taxon>Bacteroidota</taxon>
        <taxon>Cytophagia</taxon>
        <taxon>Cytophagales</taxon>
        <taxon>Hymenobacteraceae</taxon>
        <taxon>Hymenobacter</taxon>
    </lineage>
</organism>
<gene>
    <name evidence="1" type="ORF">SAMN06269173_111116</name>
</gene>
<dbReference type="Proteomes" id="UP000198310">
    <property type="component" value="Unassembled WGS sequence"/>
</dbReference>
<proteinExistence type="predicted"/>
<accession>A0A239ACU0</accession>
<reference evidence="2" key="1">
    <citation type="submission" date="2017-06" db="EMBL/GenBank/DDBJ databases">
        <authorList>
            <person name="Varghese N."/>
            <person name="Submissions S."/>
        </authorList>
    </citation>
    <scope>NUCLEOTIDE SEQUENCE [LARGE SCALE GENOMIC DNA]</scope>
    <source>
        <strain evidence="2">DSM 28041</strain>
    </source>
</reference>
<dbReference type="AlphaFoldDB" id="A0A239ACU0"/>
<dbReference type="RefSeq" id="WP_089333943.1">
    <property type="nucleotide sequence ID" value="NZ_FZNS01000011.1"/>
</dbReference>
<keyword evidence="2" id="KW-1185">Reference proteome</keyword>
<name>A0A239ACU0_9BACT</name>